<evidence type="ECO:0000313" key="2">
    <source>
        <dbReference type="EMBL" id="SZF03838.1"/>
    </source>
</evidence>
<dbReference type="VEuPathDB" id="FungiDB:BLGHR1_14632"/>
<protein>
    <recommendedName>
        <fullName evidence="1">Programmed cell death protein 2 C-terminal domain-containing protein</fullName>
    </recommendedName>
</protein>
<sequence length="419" mass="46062">MLLDESDSSADEYSYTETNVLLGYASKEAHDPISHLGGQPQWIDPAMPPPVKFVRCEVCQDLMVLLLQLNADLPEYFPGHERRLYVWTCRRKTCKRKKGSIRVLRGVRTSKILVPAELENVNADAQSLMQSTQAVTDLGETLFGVNRAPGQTSNLSAANPFTLSASVSSSNPFSTTKCESSPGPPNIVIKDNESIPRLSKSFAELFTTSDDFTKPESPPSPETWPSDLKFPAAYPNFYLVDADYETLDAVTEASDQIRGLALDEGGPSCSRAEDANAFESTIDKTFQTFADRLAQNPEQVIRYEFGGKPLLYSKKDVVGKLLSSGGPDLAKVSLDSSLSNRIPRCALCKTERVFELQLTPQAIAELERGAYSIDDGMDWGTILIGVCRSNCIPHGVPSGEVGYVEEWAGVQWEELSERK</sequence>
<dbReference type="AlphaFoldDB" id="A0A383UW26"/>
<dbReference type="GO" id="GO:0005737">
    <property type="term" value="C:cytoplasm"/>
    <property type="evidence" value="ECO:0007669"/>
    <property type="project" value="InterPro"/>
</dbReference>
<dbReference type="Pfam" id="PF04194">
    <property type="entry name" value="PDCD2_C"/>
    <property type="match status" value="1"/>
</dbReference>
<gene>
    <name evidence="2" type="ORF">BLGHR1_14632</name>
</gene>
<evidence type="ECO:0000259" key="1">
    <source>
        <dbReference type="Pfam" id="PF04194"/>
    </source>
</evidence>
<feature type="domain" description="Programmed cell death protein 2 C-terminal" evidence="1">
    <location>
        <begin position="283"/>
        <end position="412"/>
    </location>
</feature>
<dbReference type="GO" id="GO:0030490">
    <property type="term" value="P:maturation of SSU-rRNA"/>
    <property type="evidence" value="ECO:0007669"/>
    <property type="project" value="TreeGrafter"/>
</dbReference>
<dbReference type="Proteomes" id="UP000275772">
    <property type="component" value="Unassembled WGS sequence"/>
</dbReference>
<name>A0A383UW26_BLUHO</name>
<proteinExistence type="predicted"/>
<reference evidence="2 3" key="1">
    <citation type="submission" date="2017-11" db="EMBL/GenBank/DDBJ databases">
        <authorList>
            <person name="Kracher B."/>
        </authorList>
    </citation>
    <scope>NUCLEOTIDE SEQUENCE [LARGE SCALE GENOMIC DNA]</scope>
    <source>
        <strain evidence="2 3">RACE1</strain>
    </source>
</reference>
<dbReference type="PANTHER" id="PTHR47524">
    <property type="entry name" value="20S RRNA ACCUMULATION PROTEIN 4"/>
    <property type="match status" value="1"/>
</dbReference>
<organism evidence="2 3">
    <name type="scientific">Blumeria hordei</name>
    <name type="common">Barley powdery mildew</name>
    <name type="synonym">Blumeria graminis f. sp. hordei</name>
    <dbReference type="NCBI Taxonomy" id="2867405"/>
    <lineage>
        <taxon>Eukaryota</taxon>
        <taxon>Fungi</taxon>
        <taxon>Dikarya</taxon>
        <taxon>Ascomycota</taxon>
        <taxon>Pezizomycotina</taxon>
        <taxon>Leotiomycetes</taxon>
        <taxon>Erysiphales</taxon>
        <taxon>Erysiphaceae</taxon>
        <taxon>Blumeria</taxon>
    </lineage>
</organism>
<accession>A0A383UW26</accession>
<dbReference type="EMBL" id="UNSH01000056">
    <property type="protein sequence ID" value="SZF03838.1"/>
    <property type="molecule type" value="Genomic_DNA"/>
</dbReference>
<dbReference type="InterPro" id="IPR007320">
    <property type="entry name" value="PDCD2_C"/>
</dbReference>
<dbReference type="PANTHER" id="PTHR47524:SF1">
    <property type="entry name" value="20S RRNA ACCUMULATION PROTEIN 4"/>
    <property type="match status" value="1"/>
</dbReference>
<evidence type="ECO:0000313" key="3">
    <source>
        <dbReference type="Proteomes" id="UP000275772"/>
    </source>
</evidence>